<proteinExistence type="predicted"/>
<reference evidence="3 4" key="1">
    <citation type="submission" date="2015-12" db="EMBL/GenBank/DDBJ databases">
        <authorList>
            <person name="Shamseldin A."/>
            <person name="Moawad H."/>
            <person name="Abd El-Rahim W.M."/>
            <person name="Sadowsky M.J."/>
        </authorList>
    </citation>
    <scope>NUCLEOTIDE SEQUENCE [LARGE SCALE GENOMIC DNA]</scope>
    <source>
        <strain evidence="3 4">SJ5A-1</strain>
    </source>
</reference>
<dbReference type="AlphaFoldDB" id="A0A0W7WFX1"/>
<sequence>MRDVAIIGAGIGAQHMAGFAALPDLFTVRTVCDLDTARAAEMAGDAAVTDDFAAVLADPQIDIVDICLPPHLHFQACIDALEAGKHVICEKPLVRSLREADALIATAEATGRQVFPVFQYRYGIGAAQLRALQAAGLAGRCYAGTLETHWDRPAAYYEIDWRGTWAGESGGAVLGHAIHIHDFLPAFLGPVAQVYADLATRVNKIEVEDCAALSIRMADGALITSSVTLGCAENISRMRLMFEGFTVESDHAPYAPAAKPWRFKARAPTTQAQIDAVLDDLGPEAAPWYPGLFRALSAALDGQGGQEVTLQDGRRSIEFVTAVYASARAGAPVTLPLGADHPLYDSWLP</sequence>
<dbReference type="STRING" id="1685382.AVJ23_18155"/>
<organism evidence="3 4">
    <name type="scientific">Pseudoponticoccus marisrubri</name>
    <dbReference type="NCBI Taxonomy" id="1685382"/>
    <lineage>
        <taxon>Bacteria</taxon>
        <taxon>Pseudomonadati</taxon>
        <taxon>Pseudomonadota</taxon>
        <taxon>Alphaproteobacteria</taxon>
        <taxon>Rhodobacterales</taxon>
        <taxon>Roseobacteraceae</taxon>
        <taxon>Pseudoponticoccus</taxon>
    </lineage>
</organism>
<dbReference type="EMBL" id="LPXO01000014">
    <property type="protein sequence ID" value="KUF09367.1"/>
    <property type="molecule type" value="Genomic_DNA"/>
</dbReference>
<gene>
    <name evidence="3" type="ORF">AVJ23_18155</name>
</gene>
<feature type="domain" description="GFO/IDH/MocA-like oxidoreductase" evidence="2">
    <location>
        <begin position="127"/>
        <end position="239"/>
    </location>
</feature>
<dbReference type="Pfam" id="PF01408">
    <property type="entry name" value="GFO_IDH_MocA"/>
    <property type="match status" value="1"/>
</dbReference>
<dbReference type="Proteomes" id="UP000054396">
    <property type="component" value="Unassembled WGS sequence"/>
</dbReference>
<dbReference type="GO" id="GO:0000166">
    <property type="term" value="F:nucleotide binding"/>
    <property type="evidence" value="ECO:0007669"/>
    <property type="project" value="InterPro"/>
</dbReference>
<dbReference type="InterPro" id="IPR052515">
    <property type="entry name" value="Gfo/Idh/MocA_Oxidoreductase"/>
</dbReference>
<dbReference type="InterPro" id="IPR055170">
    <property type="entry name" value="GFO_IDH_MocA-like_dom"/>
</dbReference>
<dbReference type="SUPFAM" id="SSF51735">
    <property type="entry name" value="NAD(P)-binding Rossmann-fold domains"/>
    <property type="match status" value="1"/>
</dbReference>
<dbReference type="RefSeq" id="WP_058863645.1">
    <property type="nucleotide sequence ID" value="NZ_LPXO01000014.1"/>
</dbReference>
<dbReference type="PANTHER" id="PTHR43249">
    <property type="entry name" value="UDP-N-ACETYL-2-AMINO-2-DEOXY-D-GLUCURONATE OXIDASE"/>
    <property type="match status" value="1"/>
</dbReference>
<keyword evidence="4" id="KW-1185">Reference proteome</keyword>
<evidence type="ECO:0000313" key="4">
    <source>
        <dbReference type="Proteomes" id="UP000054396"/>
    </source>
</evidence>
<protein>
    <submittedName>
        <fullName evidence="3">Oxidoreductase</fullName>
    </submittedName>
</protein>
<dbReference type="OrthoDB" id="9792935at2"/>
<dbReference type="Gene3D" id="3.30.360.10">
    <property type="entry name" value="Dihydrodipicolinate Reductase, domain 2"/>
    <property type="match status" value="1"/>
</dbReference>
<name>A0A0W7WFX1_9RHOB</name>
<dbReference type="PANTHER" id="PTHR43249:SF1">
    <property type="entry name" value="D-GLUCOSIDE 3-DEHYDROGENASE"/>
    <property type="match status" value="1"/>
</dbReference>
<dbReference type="InterPro" id="IPR036291">
    <property type="entry name" value="NAD(P)-bd_dom_sf"/>
</dbReference>
<evidence type="ECO:0000259" key="1">
    <source>
        <dbReference type="Pfam" id="PF01408"/>
    </source>
</evidence>
<evidence type="ECO:0000259" key="2">
    <source>
        <dbReference type="Pfam" id="PF22725"/>
    </source>
</evidence>
<comment type="caution">
    <text evidence="3">The sequence shown here is derived from an EMBL/GenBank/DDBJ whole genome shotgun (WGS) entry which is preliminary data.</text>
</comment>
<dbReference type="Pfam" id="PF22725">
    <property type="entry name" value="GFO_IDH_MocA_C3"/>
    <property type="match status" value="1"/>
</dbReference>
<dbReference type="SUPFAM" id="SSF55347">
    <property type="entry name" value="Glyceraldehyde-3-phosphate dehydrogenase-like, C-terminal domain"/>
    <property type="match status" value="1"/>
</dbReference>
<accession>A0A0W7WFX1</accession>
<evidence type="ECO:0000313" key="3">
    <source>
        <dbReference type="EMBL" id="KUF09367.1"/>
    </source>
</evidence>
<dbReference type="InterPro" id="IPR000683">
    <property type="entry name" value="Gfo/Idh/MocA-like_OxRdtase_N"/>
</dbReference>
<dbReference type="Gene3D" id="3.40.50.720">
    <property type="entry name" value="NAD(P)-binding Rossmann-like Domain"/>
    <property type="match status" value="1"/>
</dbReference>
<feature type="domain" description="Gfo/Idh/MocA-like oxidoreductase N-terminal" evidence="1">
    <location>
        <begin position="4"/>
        <end position="115"/>
    </location>
</feature>